<sequence>MHSSSRPIPPLSTSNFHSFPLSLRLCLTIRSLPTYPYNFHYTHSTLFNSHSPSHFHYPLNSSPTCPTSTPSTLRLRFSPRPLLAHAAK</sequence>
<evidence type="ECO:0000313" key="1">
    <source>
        <dbReference type="EMBL" id="KAK4295390.1"/>
    </source>
</evidence>
<proteinExistence type="predicted"/>
<accession>A0AAE1NUG3</accession>
<organism evidence="1 2">
    <name type="scientific">Petrolisthes manimaculis</name>
    <dbReference type="NCBI Taxonomy" id="1843537"/>
    <lineage>
        <taxon>Eukaryota</taxon>
        <taxon>Metazoa</taxon>
        <taxon>Ecdysozoa</taxon>
        <taxon>Arthropoda</taxon>
        <taxon>Crustacea</taxon>
        <taxon>Multicrustacea</taxon>
        <taxon>Malacostraca</taxon>
        <taxon>Eumalacostraca</taxon>
        <taxon>Eucarida</taxon>
        <taxon>Decapoda</taxon>
        <taxon>Pleocyemata</taxon>
        <taxon>Anomura</taxon>
        <taxon>Galatheoidea</taxon>
        <taxon>Porcellanidae</taxon>
        <taxon>Petrolisthes</taxon>
    </lineage>
</organism>
<keyword evidence="2" id="KW-1185">Reference proteome</keyword>
<comment type="caution">
    <text evidence="1">The sequence shown here is derived from an EMBL/GenBank/DDBJ whole genome shotgun (WGS) entry which is preliminary data.</text>
</comment>
<name>A0AAE1NUG3_9EUCA</name>
<protein>
    <submittedName>
        <fullName evidence="1">Uncharacterized protein</fullName>
    </submittedName>
</protein>
<gene>
    <name evidence="1" type="ORF">Pmani_032041</name>
</gene>
<reference evidence="1" key="1">
    <citation type="submission" date="2023-11" db="EMBL/GenBank/DDBJ databases">
        <title>Genome assemblies of two species of porcelain crab, Petrolisthes cinctipes and Petrolisthes manimaculis (Anomura: Porcellanidae).</title>
        <authorList>
            <person name="Angst P."/>
        </authorList>
    </citation>
    <scope>NUCLEOTIDE SEQUENCE</scope>
    <source>
        <strain evidence="1">PB745_02</strain>
        <tissue evidence="1">Gill</tissue>
    </source>
</reference>
<dbReference type="Proteomes" id="UP001292094">
    <property type="component" value="Unassembled WGS sequence"/>
</dbReference>
<evidence type="ECO:0000313" key="2">
    <source>
        <dbReference type="Proteomes" id="UP001292094"/>
    </source>
</evidence>
<dbReference type="EMBL" id="JAWZYT010004085">
    <property type="protein sequence ID" value="KAK4295390.1"/>
    <property type="molecule type" value="Genomic_DNA"/>
</dbReference>
<dbReference type="AlphaFoldDB" id="A0AAE1NUG3"/>